<dbReference type="Gene3D" id="3.40.50.1970">
    <property type="match status" value="1"/>
</dbReference>
<keyword evidence="5" id="KW-0520">NAD</keyword>
<evidence type="ECO:0000256" key="8">
    <source>
        <dbReference type="ARBA" id="ARBA00023285"/>
    </source>
</evidence>
<dbReference type="PANTHER" id="PTHR43622">
    <property type="entry name" value="3-DEHYDROQUINATE SYNTHASE"/>
    <property type="match status" value="1"/>
</dbReference>
<evidence type="ECO:0000259" key="10">
    <source>
        <dbReference type="Pfam" id="PF24621"/>
    </source>
</evidence>
<evidence type="ECO:0000256" key="2">
    <source>
        <dbReference type="ARBA" id="ARBA00001941"/>
    </source>
</evidence>
<dbReference type="InterPro" id="IPR050071">
    <property type="entry name" value="Dehydroquinate_synthase"/>
</dbReference>
<comment type="caution">
    <text evidence="11">The sequence shown here is derived from an EMBL/GenBank/DDBJ whole genome shotgun (WGS) entry which is preliminary data.</text>
</comment>
<keyword evidence="6" id="KW-0057">Aromatic amino acid biosynthesis</keyword>
<sequence>MKDILINGHETYAGHVFFRPSLDDLPGLLGKEGPVFIIYDRNAGAHAGKIASLMPAVSEMAIDVSEDSKTLSSVACICDWLLGCGADRNAVLLAVGGGILTDMAGFAAAIYKRGIKAAYVPTTLLAQVDASVGGKTGVNFYGYKNMLGVIRQPVFTYICPEVLTTLPYSHILEGVSEMVKTFIIEDNGNYRKAVGLFSGIWSSPDRGNALISCSDSVVGLVYESVKVKSGIVSMDPFEQGERKKLNLGHTFAHAIEWCDHSISHGRAVSAGLVCAARLSEKEGLCRPGLSARLAEDLAACGLDTDLPFPADMLRPAMVKDKKAENGKIGFVLIRDIGNVEIVPLSADTVIETLNACC</sequence>
<dbReference type="Pfam" id="PF24621">
    <property type="entry name" value="DHQS_C"/>
    <property type="match status" value="1"/>
</dbReference>
<evidence type="ECO:0000313" key="11">
    <source>
        <dbReference type="EMBL" id="MBO8467588.1"/>
    </source>
</evidence>
<keyword evidence="7" id="KW-0456">Lyase</keyword>
<feature type="domain" description="3-dehydroquinate synthase C-terminal" evidence="10">
    <location>
        <begin position="174"/>
        <end position="323"/>
    </location>
</feature>
<protein>
    <submittedName>
        <fullName evidence="11">3-dehydroquinate synthase</fullName>
    </submittedName>
</protein>
<evidence type="ECO:0000256" key="1">
    <source>
        <dbReference type="ARBA" id="ARBA00001911"/>
    </source>
</evidence>
<evidence type="ECO:0000256" key="4">
    <source>
        <dbReference type="ARBA" id="ARBA00022723"/>
    </source>
</evidence>
<gene>
    <name evidence="11" type="ORF">IAB99_07480</name>
</gene>
<evidence type="ECO:0000259" key="9">
    <source>
        <dbReference type="Pfam" id="PF01761"/>
    </source>
</evidence>
<reference evidence="11" key="1">
    <citation type="submission" date="2020-10" db="EMBL/GenBank/DDBJ databases">
        <authorList>
            <person name="Gilroy R."/>
        </authorList>
    </citation>
    <scope>NUCLEOTIDE SEQUENCE</scope>
    <source>
        <strain evidence="11">B1-15692</strain>
    </source>
</reference>
<dbReference type="GO" id="GO:0008652">
    <property type="term" value="P:amino acid biosynthetic process"/>
    <property type="evidence" value="ECO:0007669"/>
    <property type="project" value="UniProtKB-KW"/>
</dbReference>
<dbReference type="GO" id="GO:0009073">
    <property type="term" value="P:aromatic amino acid family biosynthetic process"/>
    <property type="evidence" value="ECO:0007669"/>
    <property type="project" value="UniProtKB-KW"/>
</dbReference>
<evidence type="ECO:0000256" key="7">
    <source>
        <dbReference type="ARBA" id="ARBA00023239"/>
    </source>
</evidence>
<feature type="domain" description="3-dehydroquinate synthase N-terminal" evidence="9">
    <location>
        <begin position="60"/>
        <end position="171"/>
    </location>
</feature>
<dbReference type="EMBL" id="JADIMH010000043">
    <property type="protein sequence ID" value="MBO8467588.1"/>
    <property type="molecule type" value="Genomic_DNA"/>
</dbReference>
<dbReference type="GO" id="GO:0046872">
    <property type="term" value="F:metal ion binding"/>
    <property type="evidence" value="ECO:0007669"/>
    <property type="project" value="UniProtKB-KW"/>
</dbReference>
<dbReference type="Proteomes" id="UP000823660">
    <property type="component" value="Unassembled WGS sequence"/>
</dbReference>
<organism evidence="11 12">
    <name type="scientific">Candidatus Cryptobacteroides faecipullorum</name>
    <dbReference type="NCBI Taxonomy" id="2840764"/>
    <lineage>
        <taxon>Bacteria</taxon>
        <taxon>Pseudomonadati</taxon>
        <taxon>Bacteroidota</taxon>
        <taxon>Bacteroidia</taxon>
        <taxon>Bacteroidales</taxon>
        <taxon>Candidatus Cryptobacteroides</taxon>
    </lineage>
</organism>
<name>A0A9D9I7T0_9BACT</name>
<dbReference type="AlphaFoldDB" id="A0A9D9I7T0"/>
<keyword evidence="4" id="KW-0479">Metal-binding</keyword>
<dbReference type="InterPro" id="IPR030963">
    <property type="entry name" value="DHQ_synth_fam"/>
</dbReference>
<dbReference type="InterPro" id="IPR030960">
    <property type="entry name" value="DHQS/DOIS_N"/>
</dbReference>
<evidence type="ECO:0000256" key="5">
    <source>
        <dbReference type="ARBA" id="ARBA00023027"/>
    </source>
</evidence>
<dbReference type="Gene3D" id="1.20.1090.10">
    <property type="entry name" value="Dehydroquinate synthase-like - alpha domain"/>
    <property type="match status" value="1"/>
</dbReference>
<proteinExistence type="predicted"/>
<comment type="cofactor">
    <cofactor evidence="1">
        <name>NAD(+)</name>
        <dbReference type="ChEBI" id="CHEBI:57540"/>
    </cofactor>
</comment>
<dbReference type="GO" id="GO:0003856">
    <property type="term" value="F:3-dehydroquinate synthase activity"/>
    <property type="evidence" value="ECO:0007669"/>
    <property type="project" value="TreeGrafter"/>
</dbReference>
<evidence type="ECO:0000256" key="6">
    <source>
        <dbReference type="ARBA" id="ARBA00023141"/>
    </source>
</evidence>
<evidence type="ECO:0000256" key="3">
    <source>
        <dbReference type="ARBA" id="ARBA00022605"/>
    </source>
</evidence>
<keyword evidence="8" id="KW-0170">Cobalt</keyword>
<dbReference type="InterPro" id="IPR056179">
    <property type="entry name" value="DHQS_C"/>
</dbReference>
<dbReference type="PIRSF" id="PIRSF001455">
    <property type="entry name" value="DHQ_synth"/>
    <property type="match status" value="1"/>
</dbReference>
<dbReference type="Pfam" id="PF01761">
    <property type="entry name" value="DHQ_synthase"/>
    <property type="match status" value="1"/>
</dbReference>
<keyword evidence="3" id="KW-0028">Amino-acid biosynthesis</keyword>
<dbReference type="PANTHER" id="PTHR43622:SF7">
    <property type="entry name" value="3-DEHYDROQUINATE SYNTHASE, CHLOROPLASTIC"/>
    <property type="match status" value="1"/>
</dbReference>
<evidence type="ECO:0000313" key="12">
    <source>
        <dbReference type="Proteomes" id="UP000823660"/>
    </source>
</evidence>
<reference evidence="11" key="2">
    <citation type="journal article" date="2021" name="PeerJ">
        <title>Extensive microbial diversity within the chicken gut microbiome revealed by metagenomics and culture.</title>
        <authorList>
            <person name="Gilroy R."/>
            <person name="Ravi A."/>
            <person name="Getino M."/>
            <person name="Pursley I."/>
            <person name="Horton D.L."/>
            <person name="Alikhan N.F."/>
            <person name="Baker D."/>
            <person name="Gharbi K."/>
            <person name="Hall N."/>
            <person name="Watson M."/>
            <person name="Adriaenssens E.M."/>
            <person name="Foster-Nyarko E."/>
            <person name="Jarju S."/>
            <person name="Secka A."/>
            <person name="Antonio M."/>
            <person name="Oren A."/>
            <person name="Chaudhuri R.R."/>
            <person name="La Ragione R."/>
            <person name="Hildebrand F."/>
            <person name="Pallen M.J."/>
        </authorList>
    </citation>
    <scope>NUCLEOTIDE SEQUENCE</scope>
    <source>
        <strain evidence="11">B1-15692</strain>
    </source>
</reference>
<dbReference type="CDD" id="cd08195">
    <property type="entry name" value="DHQS"/>
    <property type="match status" value="1"/>
</dbReference>
<dbReference type="SUPFAM" id="SSF56796">
    <property type="entry name" value="Dehydroquinate synthase-like"/>
    <property type="match status" value="1"/>
</dbReference>
<accession>A0A9D9I7T0</accession>
<comment type="cofactor">
    <cofactor evidence="2">
        <name>Co(2+)</name>
        <dbReference type="ChEBI" id="CHEBI:48828"/>
    </cofactor>
</comment>